<dbReference type="PANTHER" id="PTHR21581:SF6">
    <property type="entry name" value="TRAFFICKING PROTEIN PARTICLE COMPLEX SUBUNIT 12"/>
    <property type="match status" value="1"/>
</dbReference>
<evidence type="ECO:0000256" key="11">
    <source>
        <dbReference type="ARBA" id="ARBA00023316"/>
    </source>
</evidence>
<dbReference type="RefSeq" id="WP_189480614.1">
    <property type="nucleotide sequence ID" value="NZ_BMYR01000002.1"/>
</dbReference>
<comment type="catalytic activity">
    <reaction evidence="12">
        <text>Preferential cleavage: (Ac)2-L-Lys-D-Ala-|-D-Ala. Also transpeptidation of peptidyl-alanyl moieties that are N-acyl substituents of D-alanine.</text>
        <dbReference type="EC" id="3.4.16.4"/>
    </reaction>
</comment>
<evidence type="ECO:0000256" key="4">
    <source>
        <dbReference type="ARBA" id="ARBA00012448"/>
    </source>
</evidence>
<evidence type="ECO:0000256" key="9">
    <source>
        <dbReference type="ARBA" id="ARBA00022960"/>
    </source>
</evidence>
<evidence type="ECO:0000256" key="12">
    <source>
        <dbReference type="ARBA" id="ARBA00034000"/>
    </source>
</evidence>
<keyword evidence="5 16" id="KW-0121">Carboxypeptidase</keyword>
<keyword evidence="6" id="KW-0645">Protease</keyword>
<dbReference type="InterPro" id="IPR037167">
    <property type="entry name" value="Peptidase_S11_C_sf"/>
</dbReference>
<comment type="function">
    <text evidence="1">Removes C-terminal D-alanyl residues from sugar-peptide cell wall precursors.</text>
</comment>
<comment type="similarity">
    <text evidence="3 13">Belongs to the peptidase S11 family.</text>
</comment>
<dbReference type="Pfam" id="PF07943">
    <property type="entry name" value="PBP5_C"/>
    <property type="match status" value="1"/>
</dbReference>
<evidence type="ECO:0000256" key="5">
    <source>
        <dbReference type="ARBA" id="ARBA00022645"/>
    </source>
</evidence>
<protein>
    <recommendedName>
        <fullName evidence="4">serine-type D-Ala-D-Ala carboxypeptidase</fullName>
        <ecNumber evidence="4">3.4.16.4</ecNumber>
    </recommendedName>
</protein>
<sequence>MTSYQYIISAAALAISSVCLTASVSAQTVTPQAPTVAAKGHILVDYDTGAVLSEENADMSLAPASLTKMMTIYVIGMELKQGNIGLQDMVTVSERAWSKNFPGSSLMFIEVGTQVKVEDLARGIMIQSGNDACVAMAEHIAGTEGAFVDLMNAHAERLGMVNSRFSNSHGLHLEDQYTTPRDMAILSRALIRDVPDLYALYSEREFAYNNIRQSNRNSLLWDRSLEVDGIKTGYTKEAGFSLITSATREGMRLVSVVMGTANERARAAENKKLLTYGFRFFETFSPYQAGEKFADQRIWQGAKETIELGLAQATPITLPRGQRRNLKAEIALDQQLVAPISKGQVVGKIFLRTEQQEVAEYPLVALETVEKGGFFSRMIDYIKMQFN</sequence>
<dbReference type="Gene3D" id="3.40.710.10">
    <property type="entry name" value="DD-peptidase/beta-lactamase superfamily"/>
    <property type="match status" value="1"/>
</dbReference>
<dbReference type="EC" id="3.4.16.4" evidence="4"/>
<evidence type="ECO:0000259" key="15">
    <source>
        <dbReference type="SMART" id="SM00936"/>
    </source>
</evidence>
<name>A0ABQ2WGF1_9ALTE</name>
<dbReference type="GO" id="GO:0004180">
    <property type="term" value="F:carboxypeptidase activity"/>
    <property type="evidence" value="ECO:0007669"/>
    <property type="project" value="UniProtKB-KW"/>
</dbReference>
<reference evidence="17" key="1">
    <citation type="journal article" date="2019" name="Int. J. Syst. Evol. Microbiol.">
        <title>The Global Catalogue of Microorganisms (GCM) 10K type strain sequencing project: providing services to taxonomists for standard genome sequencing and annotation.</title>
        <authorList>
            <consortium name="The Broad Institute Genomics Platform"/>
            <consortium name="The Broad Institute Genome Sequencing Center for Infectious Disease"/>
            <person name="Wu L."/>
            <person name="Ma J."/>
        </authorList>
    </citation>
    <scope>NUCLEOTIDE SEQUENCE [LARGE SCALE GENOMIC DNA]</scope>
    <source>
        <strain evidence="17">KCTC 23723</strain>
    </source>
</reference>
<evidence type="ECO:0000256" key="1">
    <source>
        <dbReference type="ARBA" id="ARBA00003217"/>
    </source>
</evidence>
<comment type="pathway">
    <text evidence="2">Cell wall biogenesis; peptidoglycan biosynthesis.</text>
</comment>
<keyword evidence="17" id="KW-1185">Reference proteome</keyword>
<evidence type="ECO:0000256" key="8">
    <source>
        <dbReference type="ARBA" id="ARBA00022801"/>
    </source>
</evidence>
<dbReference type="InterPro" id="IPR018044">
    <property type="entry name" value="Peptidase_S11"/>
</dbReference>
<feature type="domain" description="Peptidase S11 D-Ala-D-Ala carboxypeptidase A C-terminal" evidence="15">
    <location>
        <begin position="281"/>
        <end position="371"/>
    </location>
</feature>
<gene>
    <name evidence="16" type="ORF">GCM10008111_07340</name>
</gene>
<organism evidence="16 17">
    <name type="scientific">Alishewanella tabrizica</name>
    <dbReference type="NCBI Taxonomy" id="671278"/>
    <lineage>
        <taxon>Bacteria</taxon>
        <taxon>Pseudomonadati</taxon>
        <taxon>Pseudomonadota</taxon>
        <taxon>Gammaproteobacteria</taxon>
        <taxon>Alteromonadales</taxon>
        <taxon>Alteromonadaceae</taxon>
        <taxon>Alishewanella</taxon>
    </lineage>
</organism>
<feature type="signal peptide" evidence="14">
    <location>
        <begin position="1"/>
        <end position="21"/>
    </location>
</feature>
<dbReference type="SMART" id="SM00936">
    <property type="entry name" value="PBP5_C"/>
    <property type="match status" value="1"/>
</dbReference>
<dbReference type="Proteomes" id="UP000634667">
    <property type="component" value="Unassembled WGS sequence"/>
</dbReference>
<proteinExistence type="inferred from homology"/>
<accession>A0ABQ2WGF1</accession>
<dbReference type="Pfam" id="PF00768">
    <property type="entry name" value="Peptidase_S11"/>
    <property type="match status" value="1"/>
</dbReference>
<feature type="chain" id="PRO_5046144166" description="serine-type D-Ala-D-Ala carboxypeptidase" evidence="14">
    <location>
        <begin position="22"/>
        <end position="387"/>
    </location>
</feature>
<dbReference type="PRINTS" id="PR00725">
    <property type="entry name" value="DADACBPTASE1"/>
</dbReference>
<evidence type="ECO:0000256" key="14">
    <source>
        <dbReference type="SAM" id="SignalP"/>
    </source>
</evidence>
<keyword evidence="8" id="KW-0378">Hydrolase</keyword>
<dbReference type="InterPro" id="IPR012907">
    <property type="entry name" value="Peptidase_S11_C"/>
</dbReference>
<comment type="caution">
    <text evidence="16">The sequence shown here is derived from an EMBL/GenBank/DDBJ whole genome shotgun (WGS) entry which is preliminary data.</text>
</comment>
<evidence type="ECO:0000256" key="2">
    <source>
        <dbReference type="ARBA" id="ARBA00004752"/>
    </source>
</evidence>
<dbReference type="InterPro" id="IPR012338">
    <property type="entry name" value="Beta-lactam/transpept-like"/>
</dbReference>
<dbReference type="EMBL" id="BMYR01000002">
    <property type="protein sequence ID" value="GGW53653.1"/>
    <property type="molecule type" value="Genomic_DNA"/>
</dbReference>
<dbReference type="PANTHER" id="PTHR21581">
    <property type="entry name" value="D-ALANYL-D-ALANINE CARBOXYPEPTIDASE"/>
    <property type="match status" value="1"/>
</dbReference>
<dbReference type="SUPFAM" id="SSF69189">
    <property type="entry name" value="Penicillin-binding protein associated domain"/>
    <property type="match status" value="1"/>
</dbReference>
<dbReference type="InterPro" id="IPR001967">
    <property type="entry name" value="Peptidase_S11_N"/>
</dbReference>
<keyword evidence="11" id="KW-0961">Cell wall biogenesis/degradation</keyword>
<evidence type="ECO:0000256" key="7">
    <source>
        <dbReference type="ARBA" id="ARBA00022729"/>
    </source>
</evidence>
<keyword evidence="10" id="KW-0573">Peptidoglycan synthesis</keyword>
<evidence type="ECO:0000256" key="3">
    <source>
        <dbReference type="ARBA" id="ARBA00007164"/>
    </source>
</evidence>
<keyword evidence="7 14" id="KW-0732">Signal</keyword>
<evidence type="ECO:0000256" key="13">
    <source>
        <dbReference type="RuleBase" id="RU004016"/>
    </source>
</evidence>
<dbReference type="InterPro" id="IPR015956">
    <property type="entry name" value="Peniciliin-bd_prot_C_sf"/>
</dbReference>
<dbReference type="Gene3D" id="2.60.410.10">
    <property type="entry name" value="D-Ala-D-Ala carboxypeptidase, C-terminal domain"/>
    <property type="match status" value="1"/>
</dbReference>
<evidence type="ECO:0000313" key="16">
    <source>
        <dbReference type="EMBL" id="GGW53653.1"/>
    </source>
</evidence>
<evidence type="ECO:0000256" key="6">
    <source>
        <dbReference type="ARBA" id="ARBA00022670"/>
    </source>
</evidence>
<keyword evidence="9" id="KW-0133">Cell shape</keyword>
<evidence type="ECO:0000313" key="17">
    <source>
        <dbReference type="Proteomes" id="UP000634667"/>
    </source>
</evidence>
<evidence type="ECO:0000256" key="10">
    <source>
        <dbReference type="ARBA" id="ARBA00022984"/>
    </source>
</evidence>
<dbReference type="SUPFAM" id="SSF56601">
    <property type="entry name" value="beta-lactamase/transpeptidase-like"/>
    <property type="match status" value="1"/>
</dbReference>